<name>I1E038_9GAMM</name>
<reference evidence="6 7" key="1">
    <citation type="journal article" date="2012" name="J. Bacteriol.">
        <title>Genome Sequence of the Protease-Producing Bacterium Rheinheimera nanhaiensis E407-8T, Isolated from Deep-Sea Sediment of the South China Sea.</title>
        <authorList>
            <person name="Zhang X.-Y."/>
            <person name="Zhang Y.-J."/>
            <person name="Qin Q.-L."/>
            <person name="Xie B.-B."/>
            <person name="Chen X.-L."/>
            <person name="Zhou B.-C."/>
            <person name="Zhang Y.-Z."/>
        </authorList>
    </citation>
    <scope>NUCLEOTIDE SEQUENCE [LARGE SCALE GENOMIC DNA]</scope>
    <source>
        <strain evidence="6 7">E407-8</strain>
    </source>
</reference>
<keyword evidence="4" id="KW-0472">Membrane</keyword>
<proteinExistence type="inferred from homology"/>
<dbReference type="InterPro" id="IPR001867">
    <property type="entry name" value="OmpR/PhoB-type_DNA-bd"/>
</dbReference>
<evidence type="ECO:0000256" key="2">
    <source>
        <dbReference type="ARBA" id="ARBA00023125"/>
    </source>
</evidence>
<dbReference type="Gene3D" id="2.120.10.30">
    <property type="entry name" value="TolB, C-terminal domain"/>
    <property type="match status" value="2"/>
</dbReference>
<keyword evidence="7" id="KW-1185">Reference proteome</keyword>
<evidence type="ECO:0000256" key="1">
    <source>
        <dbReference type="ARBA" id="ARBA00009820"/>
    </source>
</evidence>
<organism evidence="6 7">
    <name type="scientific">Rheinheimera nanhaiensis E407-8</name>
    <dbReference type="NCBI Taxonomy" id="562729"/>
    <lineage>
        <taxon>Bacteria</taxon>
        <taxon>Pseudomonadati</taxon>
        <taxon>Pseudomonadota</taxon>
        <taxon>Gammaproteobacteria</taxon>
        <taxon>Chromatiales</taxon>
        <taxon>Chromatiaceae</taxon>
        <taxon>Rheinheimera</taxon>
    </lineage>
</organism>
<dbReference type="SMART" id="SM00862">
    <property type="entry name" value="Trans_reg_C"/>
    <property type="match status" value="1"/>
</dbReference>
<dbReference type="Proteomes" id="UP000004374">
    <property type="component" value="Unassembled WGS sequence"/>
</dbReference>
<feature type="transmembrane region" description="Helical" evidence="4">
    <location>
        <begin position="105"/>
        <end position="122"/>
    </location>
</feature>
<dbReference type="InterPro" id="IPR011659">
    <property type="entry name" value="WD40"/>
</dbReference>
<dbReference type="PROSITE" id="PS51755">
    <property type="entry name" value="OMPR_PHOB"/>
    <property type="match status" value="1"/>
</dbReference>
<dbReference type="GO" id="GO:0006355">
    <property type="term" value="P:regulation of DNA-templated transcription"/>
    <property type="evidence" value="ECO:0007669"/>
    <property type="project" value="InterPro"/>
</dbReference>
<sequence length="650" mass="73956">MGSQQLYLEPRQHQLLLCLLQLPGQVVSREQLISQAWQGRIVSDSAINRAVSVLRKAFNAVHPEQDYIETVPKLGYRLQPPLSDAAMVHVPRPKGWRSFCYHRPVLVWLTTLLVIILAVWFFNTQPVSLHLSKPIPHTSFNGVERQLSLNLAGDRLLYQRQSDQGVTQIWLNTLTDMQHKAVTESHLESSNAAISPDGSQFAFVRQDSHRCQVLLQPLDLNDNGTTTSSVLHTCPVDNVPLLSWQPDGKVLYFRQRADKTQPYQIYQLTLASGAVHQLTLLHTDYNGSGDIALAASASQLAVLRYLSPASTALLLLAPDSGRISSYHELPERFTSLIWYDDNTLLLVAGQQLYRYQLDSRKLNMVYHNATPLNTLVSHGTQLYFSSTELNSDIWQQSKGQTTLRVDSSRHDTMPRLSHQATQLAFLSNRQGHYQLWLQDETGTERLLTELPGKPGFVRLEWSADDTQLLFSKDDAAYLVDVATGTLSTALPAEQQVGVINFGATPQQLLFSSRRSGDWQLWLYDRQTQVFQQLTEQGGYSGRIWQNALYFSKFHQDGLWRKALTGNEEQLLLAQFDKINWLNWQIEQGNLYYYQPDQGIYQLDLAGLNTTLWFAEPSHFVRHFNVRDGITVYARHSGLQGDIYRLQLQPQ</sequence>
<keyword evidence="2 3" id="KW-0238">DNA-binding</keyword>
<dbReference type="GO" id="GO:0003677">
    <property type="term" value="F:DNA binding"/>
    <property type="evidence" value="ECO:0007669"/>
    <property type="project" value="UniProtKB-UniRule"/>
</dbReference>
<evidence type="ECO:0000256" key="4">
    <source>
        <dbReference type="SAM" id="Phobius"/>
    </source>
</evidence>
<dbReference type="InterPro" id="IPR011042">
    <property type="entry name" value="6-blade_b-propeller_TolB-like"/>
</dbReference>
<accession>I1E038</accession>
<evidence type="ECO:0000313" key="6">
    <source>
        <dbReference type="EMBL" id="GAB59666.1"/>
    </source>
</evidence>
<dbReference type="GO" id="GO:0000160">
    <property type="term" value="P:phosphorelay signal transduction system"/>
    <property type="evidence" value="ECO:0007669"/>
    <property type="project" value="InterPro"/>
</dbReference>
<dbReference type="PANTHER" id="PTHR36842">
    <property type="entry name" value="PROTEIN TOLB HOMOLOG"/>
    <property type="match status" value="1"/>
</dbReference>
<dbReference type="SUPFAM" id="SSF46894">
    <property type="entry name" value="C-terminal effector domain of the bipartite response regulators"/>
    <property type="match status" value="1"/>
</dbReference>
<dbReference type="CDD" id="cd00383">
    <property type="entry name" value="trans_reg_C"/>
    <property type="match status" value="1"/>
</dbReference>
<dbReference type="SUPFAM" id="SSF82171">
    <property type="entry name" value="DPP6 N-terminal domain-like"/>
    <property type="match status" value="1"/>
</dbReference>
<dbReference type="AlphaFoldDB" id="I1E038"/>
<dbReference type="Gene3D" id="1.10.10.10">
    <property type="entry name" value="Winged helix-like DNA-binding domain superfamily/Winged helix DNA-binding domain"/>
    <property type="match status" value="1"/>
</dbReference>
<dbReference type="EMBL" id="BAFK01000016">
    <property type="protein sequence ID" value="GAB59666.1"/>
    <property type="molecule type" value="Genomic_DNA"/>
</dbReference>
<dbReference type="InterPro" id="IPR015943">
    <property type="entry name" value="WD40/YVTN_repeat-like_dom_sf"/>
</dbReference>
<dbReference type="Pfam" id="PF07676">
    <property type="entry name" value="PD40"/>
    <property type="match status" value="1"/>
</dbReference>
<evidence type="ECO:0000256" key="3">
    <source>
        <dbReference type="PROSITE-ProRule" id="PRU01091"/>
    </source>
</evidence>
<comment type="caution">
    <text evidence="6">The sequence shown here is derived from an EMBL/GenBank/DDBJ whole genome shotgun (WGS) entry which is preliminary data.</text>
</comment>
<keyword evidence="4" id="KW-1133">Transmembrane helix</keyword>
<comment type="similarity">
    <text evidence="1">Belongs to the TolB family.</text>
</comment>
<evidence type="ECO:0000313" key="7">
    <source>
        <dbReference type="Proteomes" id="UP000004374"/>
    </source>
</evidence>
<evidence type="ECO:0000259" key="5">
    <source>
        <dbReference type="PROSITE" id="PS51755"/>
    </source>
</evidence>
<feature type="domain" description="OmpR/PhoB-type" evidence="5">
    <location>
        <begin position="1"/>
        <end position="80"/>
    </location>
</feature>
<gene>
    <name evidence="6" type="ORF">RNAN_2672</name>
</gene>
<dbReference type="Gene3D" id="2.130.10.10">
    <property type="entry name" value="YVTN repeat-like/Quinoprotein amine dehydrogenase"/>
    <property type="match status" value="1"/>
</dbReference>
<dbReference type="InterPro" id="IPR016032">
    <property type="entry name" value="Sig_transdc_resp-reg_C-effctor"/>
</dbReference>
<keyword evidence="4" id="KW-0812">Transmembrane</keyword>
<protein>
    <recommendedName>
        <fullName evidence="5">OmpR/PhoB-type domain-containing protein</fullName>
    </recommendedName>
</protein>
<dbReference type="STRING" id="562729.RNAN_2672"/>
<dbReference type="InterPro" id="IPR036388">
    <property type="entry name" value="WH-like_DNA-bd_sf"/>
</dbReference>
<dbReference type="Pfam" id="PF00486">
    <property type="entry name" value="Trans_reg_C"/>
    <property type="match status" value="1"/>
</dbReference>
<feature type="DNA-binding region" description="OmpR/PhoB-type" evidence="3">
    <location>
        <begin position="1"/>
        <end position="80"/>
    </location>
</feature>